<proteinExistence type="predicted"/>
<gene>
    <name evidence="7" type="ORF">SAMN05216200_10556</name>
</gene>
<name>A0A1M7T8F8_9RHOB</name>
<dbReference type="OrthoDB" id="5291101at2"/>
<sequence>MPAPISVVIPTLNAAAGLGPTLASLTEGLREGLIAELVIADGGSEDDIAWLAEEIGARLVAAPRGRGRQLAAGAQAARGAWLLFLHADTVLDPGWSAAARRHMRAHPDAAGWFRLRFDAPGAAARWTAGWANLRARLFGLPYGDQGLLVRAQVYRAAGGHPPVALMEDVALARRLRMRPLDAGATTSAARYLRDGWLRRGWINLSTLALYLAGADPERLARRYERAGRRRLSRR</sequence>
<keyword evidence="2" id="KW-1003">Cell membrane</keyword>
<evidence type="ECO:0000256" key="3">
    <source>
        <dbReference type="ARBA" id="ARBA00022676"/>
    </source>
</evidence>
<dbReference type="InterPro" id="IPR029044">
    <property type="entry name" value="Nucleotide-diphossugar_trans"/>
</dbReference>
<dbReference type="PANTHER" id="PTHR43646">
    <property type="entry name" value="GLYCOSYLTRANSFERASE"/>
    <property type="match status" value="1"/>
</dbReference>
<accession>A0A1M7T8F8</accession>
<dbReference type="InterPro" id="IPR026461">
    <property type="entry name" value="Trfase_2_rSAM/seldom_assoc"/>
</dbReference>
<dbReference type="PANTHER" id="PTHR43646:SF2">
    <property type="entry name" value="GLYCOSYLTRANSFERASE 2-LIKE DOMAIN-CONTAINING PROTEIN"/>
    <property type="match status" value="1"/>
</dbReference>
<dbReference type="NCBIfam" id="TIGR04283">
    <property type="entry name" value="glyco_like_mftF"/>
    <property type="match status" value="1"/>
</dbReference>
<keyword evidence="3" id="KW-0328">Glycosyltransferase</keyword>
<evidence type="ECO:0000256" key="2">
    <source>
        <dbReference type="ARBA" id="ARBA00022475"/>
    </source>
</evidence>
<dbReference type="Proteomes" id="UP000184066">
    <property type="component" value="Unassembled WGS sequence"/>
</dbReference>
<evidence type="ECO:0000313" key="7">
    <source>
        <dbReference type="EMBL" id="SHN67025.1"/>
    </source>
</evidence>
<keyword evidence="5" id="KW-0472">Membrane</keyword>
<reference evidence="7 8" key="1">
    <citation type="submission" date="2016-12" db="EMBL/GenBank/DDBJ databases">
        <authorList>
            <person name="Song W.-J."/>
            <person name="Kurnit D.M."/>
        </authorList>
    </citation>
    <scope>NUCLEOTIDE SEQUENCE [LARGE SCALE GENOMIC DNA]</scope>
    <source>
        <strain evidence="7 8">CGMCC 1.10808</strain>
    </source>
</reference>
<dbReference type="STRING" id="1189325.SAMN04488119_10557"/>
<evidence type="ECO:0000256" key="4">
    <source>
        <dbReference type="ARBA" id="ARBA00022679"/>
    </source>
</evidence>
<keyword evidence="8" id="KW-1185">Reference proteome</keyword>
<evidence type="ECO:0000256" key="1">
    <source>
        <dbReference type="ARBA" id="ARBA00004236"/>
    </source>
</evidence>
<dbReference type="GO" id="GO:0005886">
    <property type="term" value="C:plasma membrane"/>
    <property type="evidence" value="ECO:0007669"/>
    <property type="project" value="UniProtKB-SubCell"/>
</dbReference>
<organism evidence="7 8">
    <name type="scientific">Oceanicella actignis</name>
    <dbReference type="NCBI Taxonomy" id="1189325"/>
    <lineage>
        <taxon>Bacteria</taxon>
        <taxon>Pseudomonadati</taxon>
        <taxon>Pseudomonadota</taxon>
        <taxon>Alphaproteobacteria</taxon>
        <taxon>Rhodobacterales</taxon>
        <taxon>Paracoccaceae</taxon>
        <taxon>Oceanicella</taxon>
    </lineage>
</organism>
<dbReference type="GO" id="GO:0016757">
    <property type="term" value="F:glycosyltransferase activity"/>
    <property type="evidence" value="ECO:0007669"/>
    <property type="project" value="UniProtKB-KW"/>
</dbReference>
<evidence type="ECO:0000259" key="6">
    <source>
        <dbReference type="Pfam" id="PF00535"/>
    </source>
</evidence>
<protein>
    <submittedName>
        <fullName evidence="7">Transferase 2, rSAM/selenodomain-associated</fullName>
    </submittedName>
</protein>
<feature type="domain" description="Glycosyltransferase 2-like" evidence="6">
    <location>
        <begin position="6"/>
        <end position="122"/>
    </location>
</feature>
<dbReference type="RefSeq" id="WP_072747272.1">
    <property type="nucleotide sequence ID" value="NZ_FOHL01000005.1"/>
</dbReference>
<dbReference type="CDD" id="cd02522">
    <property type="entry name" value="GT_2_like_a"/>
    <property type="match status" value="1"/>
</dbReference>
<dbReference type="Pfam" id="PF00535">
    <property type="entry name" value="Glycos_transf_2"/>
    <property type="match status" value="1"/>
</dbReference>
<dbReference type="EMBL" id="FRDL01000005">
    <property type="protein sequence ID" value="SHN67025.1"/>
    <property type="molecule type" value="Genomic_DNA"/>
</dbReference>
<dbReference type="AlphaFoldDB" id="A0A1M7T8F8"/>
<dbReference type="Gene3D" id="3.90.550.10">
    <property type="entry name" value="Spore Coat Polysaccharide Biosynthesis Protein SpsA, Chain A"/>
    <property type="match status" value="1"/>
</dbReference>
<dbReference type="SUPFAM" id="SSF53448">
    <property type="entry name" value="Nucleotide-diphospho-sugar transferases"/>
    <property type="match status" value="1"/>
</dbReference>
<evidence type="ECO:0000256" key="5">
    <source>
        <dbReference type="ARBA" id="ARBA00023136"/>
    </source>
</evidence>
<keyword evidence="4 7" id="KW-0808">Transferase</keyword>
<dbReference type="InterPro" id="IPR001173">
    <property type="entry name" value="Glyco_trans_2-like"/>
</dbReference>
<comment type="subcellular location">
    <subcellularLocation>
        <location evidence="1">Cell membrane</location>
    </subcellularLocation>
</comment>
<evidence type="ECO:0000313" key="8">
    <source>
        <dbReference type="Proteomes" id="UP000184066"/>
    </source>
</evidence>